<evidence type="ECO:0000313" key="3">
    <source>
        <dbReference type="EMBL" id="ABJ82060.1"/>
    </source>
</evidence>
<dbReference type="Pfam" id="PF07963">
    <property type="entry name" value="N_methyl"/>
    <property type="match status" value="1"/>
</dbReference>
<evidence type="ECO:0000256" key="1">
    <source>
        <dbReference type="ARBA" id="ARBA00022481"/>
    </source>
</evidence>
<dbReference type="Gene3D" id="3.30.700.10">
    <property type="entry name" value="Glycoprotein, Type 4 Pilin"/>
    <property type="match status" value="1"/>
</dbReference>
<dbReference type="EMBL" id="CP000473">
    <property type="protein sequence ID" value="ABJ82060.1"/>
    <property type="molecule type" value="Genomic_DNA"/>
</dbReference>
<dbReference type="eggNOG" id="COG2165">
    <property type="taxonomic scope" value="Bacteria"/>
</dbReference>
<dbReference type="HOGENOM" id="CLU_091705_7_2_0"/>
<keyword evidence="2" id="KW-0472">Membrane</keyword>
<dbReference type="InterPro" id="IPR000983">
    <property type="entry name" value="Bac_GSPG_pilin"/>
</dbReference>
<dbReference type="GO" id="GO:0015627">
    <property type="term" value="C:type II protein secretion system complex"/>
    <property type="evidence" value="ECO:0007669"/>
    <property type="project" value="InterPro"/>
</dbReference>
<dbReference type="InParanoid" id="Q02A66"/>
<dbReference type="GO" id="GO:0015628">
    <property type="term" value="P:protein secretion by the type II secretion system"/>
    <property type="evidence" value="ECO:0007669"/>
    <property type="project" value="InterPro"/>
</dbReference>
<accession>Q02A66</accession>
<feature type="transmembrane region" description="Helical" evidence="2">
    <location>
        <begin position="21"/>
        <end position="45"/>
    </location>
</feature>
<organism evidence="3">
    <name type="scientific">Solibacter usitatus (strain Ellin6076)</name>
    <dbReference type="NCBI Taxonomy" id="234267"/>
    <lineage>
        <taxon>Bacteria</taxon>
        <taxon>Pseudomonadati</taxon>
        <taxon>Acidobacteriota</taxon>
        <taxon>Terriglobia</taxon>
        <taxon>Bryobacterales</taxon>
        <taxon>Solibacteraceae</taxon>
        <taxon>Candidatus Solibacter</taxon>
    </lineage>
</organism>
<keyword evidence="2" id="KW-0812">Transmembrane</keyword>
<dbReference type="InterPro" id="IPR012902">
    <property type="entry name" value="N_methyl_site"/>
</dbReference>
<dbReference type="InterPro" id="IPR045584">
    <property type="entry name" value="Pilin-like"/>
</dbReference>
<keyword evidence="2" id="KW-1133">Transmembrane helix</keyword>
<keyword evidence="1" id="KW-0488">Methylation</keyword>
<dbReference type="KEGG" id="sus:Acid_1062"/>
<dbReference type="AlphaFoldDB" id="Q02A66"/>
<dbReference type="SUPFAM" id="SSF54523">
    <property type="entry name" value="Pili subunits"/>
    <property type="match status" value="1"/>
</dbReference>
<name>Q02A66_SOLUE</name>
<sequence>MENHIQSGSGAARRAMKRLRGFTFVELMVVVTIMVILISMAIPIYNRSIIRAKESVLKNNLFTMRTVIDNYTYDKQKAPQSLQDLVTEGYLTKIPIDPMTASNQTWRTVMEDAAQSVSQSEPGIFDVNSGSDKMALDGTAYRDW</sequence>
<dbReference type="STRING" id="234267.Acid_1062"/>
<proteinExistence type="predicted"/>
<dbReference type="NCBIfam" id="TIGR02532">
    <property type="entry name" value="IV_pilin_GFxxxE"/>
    <property type="match status" value="1"/>
</dbReference>
<reference evidence="3" key="1">
    <citation type="submission" date="2006-10" db="EMBL/GenBank/DDBJ databases">
        <title>Complete sequence of Solibacter usitatus Ellin6076.</title>
        <authorList>
            <consortium name="US DOE Joint Genome Institute"/>
            <person name="Copeland A."/>
            <person name="Lucas S."/>
            <person name="Lapidus A."/>
            <person name="Barry K."/>
            <person name="Detter J.C."/>
            <person name="Glavina del Rio T."/>
            <person name="Hammon N."/>
            <person name="Israni S."/>
            <person name="Dalin E."/>
            <person name="Tice H."/>
            <person name="Pitluck S."/>
            <person name="Thompson L.S."/>
            <person name="Brettin T."/>
            <person name="Bruce D."/>
            <person name="Han C."/>
            <person name="Tapia R."/>
            <person name="Gilna P."/>
            <person name="Schmutz J."/>
            <person name="Larimer F."/>
            <person name="Land M."/>
            <person name="Hauser L."/>
            <person name="Kyrpides N."/>
            <person name="Mikhailova N."/>
            <person name="Janssen P.H."/>
            <person name="Kuske C.R."/>
            <person name="Richardson P."/>
        </authorList>
    </citation>
    <scope>NUCLEOTIDE SEQUENCE</scope>
    <source>
        <strain evidence="3">Ellin6076</strain>
    </source>
</reference>
<gene>
    <name evidence="3" type="ordered locus">Acid_1062</name>
</gene>
<protein>
    <submittedName>
        <fullName evidence="3">General secretion pathway protein G</fullName>
    </submittedName>
</protein>
<dbReference type="PRINTS" id="PR00813">
    <property type="entry name" value="BCTERIALGSPG"/>
</dbReference>
<evidence type="ECO:0000256" key="2">
    <source>
        <dbReference type="SAM" id="Phobius"/>
    </source>
</evidence>